<dbReference type="InterPro" id="IPR007630">
    <property type="entry name" value="RNA_pol_sigma70_r4"/>
</dbReference>
<keyword evidence="11" id="KW-1185">Reference proteome</keyword>
<dbReference type="Proteomes" id="UP000241421">
    <property type="component" value="Unassembled WGS sequence"/>
</dbReference>
<feature type="domain" description="RNA polymerase sigma-70" evidence="9">
    <location>
        <begin position="786"/>
        <end position="812"/>
    </location>
</feature>
<dbReference type="SUPFAM" id="SSF88659">
    <property type="entry name" value="Sigma3 and sigma4 domains of RNA polymerase sigma factors"/>
    <property type="match status" value="2"/>
</dbReference>
<dbReference type="Gene3D" id="1.10.10.10">
    <property type="entry name" value="Winged helix-like DNA-binding domain superfamily/Winged helix DNA-binding domain"/>
    <property type="match status" value="2"/>
</dbReference>
<dbReference type="Gene3D" id="1.10.601.10">
    <property type="entry name" value="RNA Polymerase Primary Sigma Factor"/>
    <property type="match status" value="1"/>
</dbReference>
<evidence type="ECO:0000256" key="7">
    <source>
        <dbReference type="SAM" id="MobiDB-lite"/>
    </source>
</evidence>
<sequence length="828" mass="90491">MKNPAKTLTLTATKAPRKASAPLAVPKTATSYFLETDAASTVTVVKKGSRLAGVAVQTLPAGVEQGAAAAVAVVRKRTKLVAVPSVEAAPEPAAAVAAPKAPAKPRAASKKADAEPTVIITAGQSVSQTTDAAALAAIDTSGYLLPSVKVPGRRGRKPSEFTPENDEVAALNAVERAELKAVSKARERKAKGSVNGVLPADPKASEADMERRRNQIKNLINMGKERGYLTYAEINDQLPENIIDPEAVEGIIATFNDMGIAVYERAPDAEMMLLTDTVATATSDDEVEAAAATALSTVDSDFGRTTDPVRMYMREMGAVALLTREGEIEIAKRIEGGLKDMVQAISACPTTIAEIIALSHKIANDTIKVDEVVDGFVDLNESNAPAAPAPHSAASDDDEDDEEEHEEEDGDANGGAAGFSAEQLTQLRRGALDKFAIIEAQFEKMAKAFEKDGYGSKNYVKAQEVISNELLGIRFTAKVVEKLCDTLRGQMDEVRHIEKAVLEICVNRCGMPRAHFIKVFPGSETDLDWVDGEVNANHPYSTVLGRNVPAVKEHQKRMIALQARVALPLADLRKINKQMAAGEKRARHAKREMTVANLRLVISIAKKYINRGLQFLDLIQEGNIGLLKAVDKFEYRRGYKFSTYATWWIRQAITRSIADMARTIRVPVHMIETINKMNRISRQIMQETGSEPDLATLALKMEMPENKVREIMKIAKEPISMETPMGEDGDSQLGDFIEDNTTLAPLDAALHASMRNVIKEVLDSLTPREAKVLRMRYGVEMSNDHTLEEVGKQFDVTRERIRQIEAKAMSKLRQPSRSDKLKSFLHNH</sequence>
<dbReference type="Pfam" id="PF04546">
    <property type="entry name" value="Sigma70_ner"/>
    <property type="match status" value="1"/>
</dbReference>
<keyword evidence="2 6" id="KW-0805">Transcription regulation</keyword>
<dbReference type="PANTHER" id="PTHR30603:SF60">
    <property type="entry name" value="RNA POLYMERASE SIGMA FACTOR RPOD"/>
    <property type="match status" value="1"/>
</dbReference>
<keyword evidence="1 6" id="KW-0963">Cytoplasm</keyword>
<dbReference type="CDD" id="cd06171">
    <property type="entry name" value="Sigma70_r4"/>
    <property type="match status" value="1"/>
</dbReference>
<dbReference type="GO" id="GO:0005737">
    <property type="term" value="C:cytoplasm"/>
    <property type="evidence" value="ECO:0007669"/>
    <property type="project" value="UniProtKB-SubCell"/>
</dbReference>
<feature type="region of interest" description="Disordered" evidence="7">
    <location>
        <begin position="809"/>
        <end position="828"/>
    </location>
</feature>
<dbReference type="NCBIfam" id="NF004208">
    <property type="entry name" value="PRK05658.1"/>
    <property type="match status" value="1"/>
</dbReference>
<feature type="region of interest" description="Sigma-70 factor domain-3" evidence="6">
    <location>
        <begin position="672"/>
        <end position="748"/>
    </location>
</feature>
<dbReference type="InterPro" id="IPR007127">
    <property type="entry name" value="RNA_pol_sigma_70_r1_1"/>
</dbReference>
<dbReference type="PRINTS" id="PR00046">
    <property type="entry name" value="SIGMA70FCT"/>
</dbReference>
<dbReference type="OrthoDB" id="9809557at2"/>
<gene>
    <name evidence="6" type="primary">rpoD</name>
    <name evidence="10" type="ORF">C7C56_025525</name>
</gene>
<comment type="subunit">
    <text evidence="6">Interacts transiently with the RNA polymerase catalytic core.</text>
</comment>
<comment type="caution">
    <text evidence="10">The sequence shown here is derived from an EMBL/GenBank/DDBJ whole genome shotgun (WGS) entry which is preliminary data.</text>
</comment>
<dbReference type="Pfam" id="PF04542">
    <property type="entry name" value="Sigma70_r2"/>
    <property type="match status" value="1"/>
</dbReference>
<dbReference type="InterPro" id="IPR014284">
    <property type="entry name" value="RNA_pol_sigma-70_dom"/>
</dbReference>
<dbReference type="InterPro" id="IPR000943">
    <property type="entry name" value="RNA_pol_sigma70"/>
</dbReference>
<dbReference type="InterPro" id="IPR007631">
    <property type="entry name" value="RNA_pol_sigma_70_non-ess"/>
</dbReference>
<evidence type="ECO:0000256" key="3">
    <source>
        <dbReference type="ARBA" id="ARBA00023082"/>
    </source>
</evidence>
<dbReference type="NCBIfam" id="TIGR02937">
    <property type="entry name" value="sigma70-ECF"/>
    <property type="match status" value="1"/>
</dbReference>
<feature type="compositionally biased region" description="Low complexity" evidence="7">
    <location>
        <begin position="381"/>
        <end position="393"/>
    </location>
</feature>
<feature type="short sequence motif" description="Interaction with polymerase core subunit RpoC" evidence="6">
    <location>
        <begin position="617"/>
        <end position="620"/>
    </location>
</feature>
<evidence type="ECO:0000256" key="4">
    <source>
        <dbReference type="ARBA" id="ARBA00023125"/>
    </source>
</evidence>
<dbReference type="InterPro" id="IPR007624">
    <property type="entry name" value="RNA_pol_sigma70_r3"/>
</dbReference>
<dbReference type="InterPro" id="IPR050239">
    <property type="entry name" value="Sigma-70_RNA_pol_init_factors"/>
</dbReference>
<reference evidence="10 11" key="1">
    <citation type="submission" date="2018-04" db="EMBL/GenBank/DDBJ databases">
        <title>Massilia violaceinigra sp. nov., a novel purple-pigmented bacterium isolated from Tianshan glacier, Xinjiang, China.</title>
        <authorList>
            <person name="Wang H."/>
        </authorList>
    </citation>
    <scope>NUCLEOTIDE SEQUENCE [LARGE SCALE GENOMIC DNA]</scope>
    <source>
        <strain evidence="10 11">B448-2</strain>
    </source>
</reference>
<proteinExistence type="inferred from homology"/>
<feature type="region of interest" description="Disordered" evidence="7">
    <location>
        <begin position="381"/>
        <end position="417"/>
    </location>
</feature>
<organism evidence="10 11">
    <name type="scientific">Massilia glaciei</name>
    <dbReference type="NCBI Taxonomy" id="1524097"/>
    <lineage>
        <taxon>Bacteria</taxon>
        <taxon>Pseudomonadati</taxon>
        <taxon>Pseudomonadota</taxon>
        <taxon>Betaproteobacteria</taxon>
        <taxon>Burkholderiales</taxon>
        <taxon>Oxalobacteraceae</taxon>
        <taxon>Telluria group</taxon>
        <taxon>Massilia</taxon>
    </lineage>
</organism>
<dbReference type="Pfam" id="PF00140">
    <property type="entry name" value="Sigma70_r1_2"/>
    <property type="match status" value="1"/>
</dbReference>
<evidence type="ECO:0000256" key="1">
    <source>
        <dbReference type="ARBA" id="ARBA00022490"/>
    </source>
</evidence>
<dbReference type="HAMAP" id="MF_00963">
    <property type="entry name" value="Sigma70_RpoD_SigA"/>
    <property type="match status" value="1"/>
</dbReference>
<dbReference type="InterPro" id="IPR042189">
    <property type="entry name" value="RNA_pol_sigma_70_r1_1_sf"/>
</dbReference>
<evidence type="ECO:0000313" key="11">
    <source>
        <dbReference type="Proteomes" id="UP000241421"/>
    </source>
</evidence>
<evidence type="ECO:0000256" key="6">
    <source>
        <dbReference type="HAMAP-Rule" id="MF_00963"/>
    </source>
</evidence>
<keyword evidence="5 6" id="KW-0804">Transcription</keyword>
<feature type="compositionally biased region" description="Acidic residues" evidence="7">
    <location>
        <begin position="395"/>
        <end position="411"/>
    </location>
</feature>
<dbReference type="InterPro" id="IPR028630">
    <property type="entry name" value="Sigma70_RpoD"/>
</dbReference>
<name>A0A2U2HDE1_9BURK</name>
<dbReference type="Pfam" id="PF04539">
    <property type="entry name" value="Sigma70_r3"/>
    <property type="match status" value="1"/>
</dbReference>
<dbReference type="Pfam" id="PF04545">
    <property type="entry name" value="Sigma70_r4"/>
    <property type="match status" value="1"/>
</dbReference>
<dbReference type="EMBL" id="PXWF02000321">
    <property type="protein sequence ID" value="PWF40987.1"/>
    <property type="molecule type" value="Genomic_DNA"/>
</dbReference>
<dbReference type="NCBIfam" id="TIGR02393">
    <property type="entry name" value="RpoD_Cterm"/>
    <property type="match status" value="1"/>
</dbReference>
<dbReference type="SUPFAM" id="SSF88946">
    <property type="entry name" value="Sigma2 domain of RNA polymerase sigma factors"/>
    <property type="match status" value="1"/>
</dbReference>
<dbReference type="GO" id="GO:0003677">
    <property type="term" value="F:DNA binding"/>
    <property type="evidence" value="ECO:0007669"/>
    <property type="project" value="UniProtKB-UniRule"/>
</dbReference>
<feature type="domain" description="RNA polymerase sigma-70" evidence="8">
    <location>
        <begin position="617"/>
        <end position="630"/>
    </location>
</feature>
<dbReference type="InterPro" id="IPR036388">
    <property type="entry name" value="WH-like_DNA-bd_sf"/>
</dbReference>
<comment type="similarity">
    <text evidence="6">Belongs to the sigma-70 factor family. RpoD/SigA subfamily.</text>
</comment>
<dbReference type="InterPro" id="IPR012760">
    <property type="entry name" value="RNA_pol_sigma_RpoD_C"/>
</dbReference>
<dbReference type="Pfam" id="PF03979">
    <property type="entry name" value="Sigma70_r1_1"/>
    <property type="match status" value="1"/>
</dbReference>
<feature type="region of interest" description="Sigma-70 factor domain-4" evidence="6">
    <location>
        <begin position="761"/>
        <end position="814"/>
    </location>
</feature>
<dbReference type="GO" id="GO:0016987">
    <property type="term" value="F:sigma factor activity"/>
    <property type="evidence" value="ECO:0007669"/>
    <property type="project" value="UniProtKB-UniRule"/>
</dbReference>
<dbReference type="FunFam" id="1.10.601.10:FF:000001">
    <property type="entry name" value="RNA polymerase sigma factor SigA"/>
    <property type="match status" value="1"/>
</dbReference>
<dbReference type="AlphaFoldDB" id="A0A2U2HDE1"/>
<feature type="DNA-binding region" description="H-T-H motif" evidence="6">
    <location>
        <begin position="787"/>
        <end position="806"/>
    </location>
</feature>
<feature type="region of interest" description="Sigma-70 factor domain-2" evidence="6">
    <location>
        <begin position="593"/>
        <end position="663"/>
    </location>
</feature>
<dbReference type="InterPro" id="IPR007627">
    <property type="entry name" value="RNA_pol_sigma70_r2"/>
</dbReference>
<evidence type="ECO:0000256" key="5">
    <source>
        <dbReference type="ARBA" id="ARBA00023163"/>
    </source>
</evidence>
<comment type="function">
    <text evidence="6">Sigma factors are initiation factors that promote the attachment of RNA polymerase to specific initiation sites and are then released. This sigma factor is the primary sigma factor during exponential growth.</text>
</comment>
<dbReference type="InterPro" id="IPR013324">
    <property type="entry name" value="RNA_pol_sigma_r3/r4-like"/>
</dbReference>
<evidence type="ECO:0000259" key="8">
    <source>
        <dbReference type="PROSITE" id="PS00715"/>
    </source>
</evidence>
<evidence type="ECO:0000256" key="2">
    <source>
        <dbReference type="ARBA" id="ARBA00023015"/>
    </source>
</evidence>
<protein>
    <recommendedName>
        <fullName evidence="6">RNA polymerase sigma factor RpoD</fullName>
    </recommendedName>
    <alternativeName>
        <fullName evidence="6">Sigma-70</fullName>
    </alternativeName>
</protein>
<evidence type="ECO:0000313" key="10">
    <source>
        <dbReference type="EMBL" id="PWF40987.1"/>
    </source>
</evidence>
<dbReference type="RefSeq" id="WP_106760157.1">
    <property type="nucleotide sequence ID" value="NZ_PXWF02000321.1"/>
</dbReference>
<keyword evidence="4 6" id="KW-0238">DNA-binding</keyword>
<evidence type="ECO:0000259" key="9">
    <source>
        <dbReference type="PROSITE" id="PS00716"/>
    </source>
</evidence>
<dbReference type="Gene3D" id="1.10.220.120">
    <property type="entry name" value="Sigma-70 factor, region 1.1"/>
    <property type="match status" value="1"/>
</dbReference>
<accession>A0A2U2HDE1</accession>
<dbReference type="InterPro" id="IPR009042">
    <property type="entry name" value="RNA_pol_sigma70_r1_2"/>
</dbReference>
<dbReference type="PROSITE" id="PS00716">
    <property type="entry name" value="SIGMA70_2"/>
    <property type="match status" value="1"/>
</dbReference>
<keyword evidence="3 6" id="KW-0731">Sigma factor</keyword>
<dbReference type="GO" id="GO:0006352">
    <property type="term" value="P:DNA-templated transcription initiation"/>
    <property type="evidence" value="ECO:0007669"/>
    <property type="project" value="UniProtKB-UniRule"/>
</dbReference>
<dbReference type="InterPro" id="IPR013325">
    <property type="entry name" value="RNA_pol_sigma_r2"/>
</dbReference>
<comment type="subcellular location">
    <subcellularLocation>
        <location evidence="6">Cytoplasm</location>
    </subcellularLocation>
</comment>
<dbReference type="PANTHER" id="PTHR30603">
    <property type="entry name" value="RNA POLYMERASE SIGMA FACTOR RPO"/>
    <property type="match status" value="1"/>
</dbReference>
<dbReference type="PROSITE" id="PS00715">
    <property type="entry name" value="SIGMA70_1"/>
    <property type="match status" value="1"/>
</dbReference>